<dbReference type="AlphaFoldDB" id="A0A423WRR7"/>
<gene>
    <name evidence="1" type="ORF">VMCG_04584</name>
</gene>
<sequence>MSTVLDVIFRTDSGDRVRAALKLYDRRFGESLRLGVDMRKDGESFQHCPHSAAVEARFESFVREGKIGPFLKELEHQKRTELLPPRPSHSYDDTPDGPAKYEASLYQQCQEYFECETEAYARLHVGDFQGKSIPQMYAHNKFIAERLAYLNSETHSSEDDNPEGSGDDEDCDVDGDYLECVRSYDNTGAIGCVMASRMERLKGVKLAIKYPDWDKIIEDVRRTQENMEEAG</sequence>
<keyword evidence="2" id="KW-1185">Reference proteome</keyword>
<dbReference type="OrthoDB" id="5134445at2759"/>
<evidence type="ECO:0000313" key="2">
    <source>
        <dbReference type="Proteomes" id="UP000283895"/>
    </source>
</evidence>
<protein>
    <submittedName>
        <fullName evidence="1">Uncharacterized protein</fullName>
    </submittedName>
</protein>
<proteinExistence type="predicted"/>
<accession>A0A423WRR7</accession>
<comment type="caution">
    <text evidence="1">The sequence shown here is derived from an EMBL/GenBank/DDBJ whole genome shotgun (WGS) entry which is preliminary data.</text>
</comment>
<dbReference type="STRING" id="356882.A0A423WRR7"/>
<evidence type="ECO:0000313" key="1">
    <source>
        <dbReference type="EMBL" id="ROW06117.1"/>
    </source>
</evidence>
<organism evidence="1 2">
    <name type="scientific">Cytospora schulzeri</name>
    <dbReference type="NCBI Taxonomy" id="448051"/>
    <lineage>
        <taxon>Eukaryota</taxon>
        <taxon>Fungi</taxon>
        <taxon>Dikarya</taxon>
        <taxon>Ascomycota</taxon>
        <taxon>Pezizomycotina</taxon>
        <taxon>Sordariomycetes</taxon>
        <taxon>Sordariomycetidae</taxon>
        <taxon>Diaporthales</taxon>
        <taxon>Cytosporaceae</taxon>
        <taxon>Cytospora</taxon>
    </lineage>
</organism>
<dbReference type="EMBL" id="LKEA01000011">
    <property type="protein sequence ID" value="ROW06117.1"/>
    <property type="molecule type" value="Genomic_DNA"/>
</dbReference>
<dbReference type="Proteomes" id="UP000283895">
    <property type="component" value="Unassembled WGS sequence"/>
</dbReference>
<name>A0A423WRR7_9PEZI</name>
<reference evidence="1 2" key="1">
    <citation type="submission" date="2015-09" db="EMBL/GenBank/DDBJ databases">
        <title>Host preference determinants of Valsa canker pathogens revealed by comparative genomics.</title>
        <authorList>
            <person name="Yin Z."/>
            <person name="Huang L."/>
        </authorList>
    </citation>
    <scope>NUCLEOTIDE SEQUENCE [LARGE SCALE GENOMIC DNA]</scope>
    <source>
        <strain evidence="1 2">03-1</strain>
    </source>
</reference>